<dbReference type="EMBL" id="PYDT01000009">
    <property type="protein sequence ID" value="THU48544.1"/>
    <property type="molecule type" value="Genomic_DNA"/>
</dbReference>
<dbReference type="GO" id="GO:0005886">
    <property type="term" value="C:plasma membrane"/>
    <property type="evidence" value="ECO:0007669"/>
    <property type="project" value="UniProtKB-SubCell"/>
</dbReference>
<evidence type="ECO:0000256" key="3">
    <source>
        <dbReference type="ARBA" id="ARBA00009592"/>
    </source>
</evidence>
<reference evidence="24 25" key="1">
    <citation type="journal article" date="2019" name="Nat. Plants">
        <title>Genome sequencing of Musa balbisiana reveals subgenome evolution and function divergence in polyploid bananas.</title>
        <authorList>
            <person name="Yao X."/>
        </authorList>
    </citation>
    <scope>NUCLEOTIDE SEQUENCE [LARGE SCALE GENOMIC DNA]</scope>
    <source>
        <strain evidence="25">cv. DH-PKW</strain>
        <tissue evidence="24">Leaves</tissue>
    </source>
</reference>
<evidence type="ECO:0000313" key="25">
    <source>
        <dbReference type="Proteomes" id="UP000317650"/>
    </source>
</evidence>
<proteinExistence type="inferred from homology"/>
<dbReference type="EC" id="2.7.11.1" evidence="4"/>
<evidence type="ECO:0000313" key="24">
    <source>
        <dbReference type="EMBL" id="THU48544.1"/>
    </source>
</evidence>
<feature type="binding site" evidence="21">
    <location>
        <position position="508"/>
    </location>
    <ligand>
        <name>ATP</name>
        <dbReference type="ChEBI" id="CHEBI:30616"/>
    </ligand>
</feature>
<evidence type="ECO:0000256" key="22">
    <source>
        <dbReference type="SAM" id="Phobius"/>
    </source>
</evidence>
<dbReference type="InterPro" id="IPR017441">
    <property type="entry name" value="Protein_kinase_ATP_BS"/>
</dbReference>
<evidence type="ECO:0000256" key="21">
    <source>
        <dbReference type="PROSITE-ProRule" id="PRU10141"/>
    </source>
</evidence>
<dbReference type="FunFam" id="3.80.10.10:FF:000111">
    <property type="entry name" value="LRR receptor-like serine/threonine-protein kinase ERECTA"/>
    <property type="match status" value="1"/>
</dbReference>
<name>A0A4S8IKU8_MUSBA</name>
<dbReference type="Pfam" id="PF08263">
    <property type="entry name" value="LRRNT_2"/>
    <property type="match status" value="1"/>
</dbReference>
<dbReference type="SUPFAM" id="SSF56112">
    <property type="entry name" value="Protein kinase-like (PK-like)"/>
    <property type="match status" value="1"/>
</dbReference>
<organism evidence="24 25">
    <name type="scientific">Musa balbisiana</name>
    <name type="common">Banana</name>
    <dbReference type="NCBI Taxonomy" id="52838"/>
    <lineage>
        <taxon>Eukaryota</taxon>
        <taxon>Viridiplantae</taxon>
        <taxon>Streptophyta</taxon>
        <taxon>Embryophyta</taxon>
        <taxon>Tracheophyta</taxon>
        <taxon>Spermatophyta</taxon>
        <taxon>Magnoliopsida</taxon>
        <taxon>Liliopsida</taxon>
        <taxon>Zingiberales</taxon>
        <taxon>Musaceae</taxon>
        <taxon>Musa</taxon>
    </lineage>
</organism>
<dbReference type="FunFam" id="1.10.510.10:FF:000569">
    <property type="entry name" value="Serine/threonine-protein kinase-like protein CCR4"/>
    <property type="match status" value="1"/>
</dbReference>
<dbReference type="InterPro" id="IPR050647">
    <property type="entry name" value="Plant_LRR-RLKs"/>
</dbReference>
<dbReference type="STRING" id="52838.A0A4S8IKU8"/>
<keyword evidence="18" id="KW-0325">Glycoprotein</keyword>
<evidence type="ECO:0000256" key="8">
    <source>
        <dbReference type="ARBA" id="ARBA00022679"/>
    </source>
</evidence>
<dbReference type="PROSITE" id="PS00107">
    <property type="entry name" value="PROTEIN_KINASE_ATP"/>
    <property type="match status" value="1"/>
</dbReference>
<dbReference type="FunFam" id="3.30.200.20:FF:000260">
    <property type="entry name" value="LRR receptor-like serine/threonine-protein kinase RPK2"/>
    <property type="match status" value="1"/>
</dbReference>
<protein>
    <recommendedName>
        <fullName evidence="4">non-specific serine/threonine protein kinase</fullName>
        <ecNumber evidence="4">2.7.11.1</ecNumber>
    </recommendedName>
</protein>
<keyword evidence="12 21" id="KW-0547">Nucleotide-binding</keyword>
<evidence type="ECO:0000256" key="14">
    <source>
        <dbReference type="ARBA" id="ARBA00022840"/>
    </source>
</evidence>
<dbReference type="PANTHER" id="PTHR48056">
    <property type="entry name" value="LRR RECEPTOR-LIKE SERINE/THREONINE-PROTEIN KINASE-RELATED"/>
    <property type="match status" value="1"/>
</dbReference>
<feature type="domain" description="Protein kinase" evidence="23">
    <location>
        <begin position="479"/>
        <end position="763"/>
    </location>
</feature>
<comment type="subcellular location">
    <subcellularLocation>
        <location evidence="1">Cell membrane</location>
        <topology evidence="1">Single-pass type I membrane protein</topology>
    </subcellularLocation>
</comment>
<dbReference type="InterPro" id="IPR001611">
    <property type="entry name" value="Leu-rich_rpt"/>
</dbReference>
<evidence type="ECO:0000256" key="6">
    <source>
        <dbReference type="ARBA" id="ARBA00022527"/>
    </source>
</evidence>
<dbReference type="AlphaFoldDB" id="A0A4S8IKU8"/>
<evidence type="ECO:0000256" key="10">
    <source>
        <dbReference type="ARBA" id="ARBA00022729"/>
    </source>
</evidence>
<dbReference type="PANTHER" id="PTHR48056:SF23">
    <property type="entry name" value="PROTEIN KINASE DOMAIN-CONTAINING PROTEIN"/>
    <property type="match status" value="1"/>
</dbReference>
<dbReference type="GO" id="GO:0005524">
    <property type="term" value="F:ATP binding"/>
    <property type="evidence" value="ECO:0007669"/>
    <property type="project" value="UniProtKB-UniRule"/>
</dbReference>
<dbReference type="Proteomes" id="UP000317650">
    <property type="component" value="Chromosome 6"/>
</dbReference>
<keyword evidence="7" id="KW-0433">Leucine-rich repeat</keyword>
<dbReference type="SUPFAM" id="SSF52058">
    <property type="entry name" value="L domain-like"/>
    <property type="match status" value="1"/>
</dbReference>
<evidence type="ECO:0000256" key="7">
    <source>
        <dbReference type="ARBA" id="ARBA00022614"/>
    </source>
</evidence>
<dbReference type="PROSITE" id="PS00108">
    <property type="entry name" value="PROTEIN_KINASE_ST"/>
    <property type="match status" value="1"/>
</dbReference>
<dbReference type="InterPro" id="IPR011009">
    <property type="entry name" value="Kinase-like_dom_sf"/>
</dbReference>
<gene>
    <name evidence="24" type="ORF">C4D60_Mb06t00070</name>
</gene>
<dbReference type="GO" id="GO:0004674">
    <property type="term" value="F:protein serine/threonine kinase activity"/>
    <property type="evidence" value="ECO:0007669"/>
    <property type="project" value="UniProtKB-KW"/>
</dbReference>
<evidence type="ECO:0000256" key="16">
    <source>
        <dbReference type="ARBA" id="ARBA00023136"/>
    </source>
</evidence>
<comment type="similarity">
    <text evidence="3">Belongs to the RLP family.</text>
</comment>
<keyword evidence="13" id="KW-0418">Kinase</keyword>
<accession>A0A4S8IKU8</accession>
<keyword evidence="10" id="KW-0732">Signal</keyword>
<keyword evidence="15 22" id="KW-1133">Transmembrane helix</keyword>
<dbReference type="GO" id="GO:0033612">
    <property type="term" value="F:receptor serine/threonine kinase binding"/>
    <property type="evidence" value="ECO:0007669"/>
    <property type="project" value="TreeGrafter"/>
</dbReference>
<comment type="similarity">
    <text evidence="2">Belongs to the protein kinase superfamily. Ser/Thr protein kinase family.</text>
</comment>
<dbReference type="Gene3D" id="3.30.200.20">
    <property type="entry name" value="Phosphorylase Kinase, domain 1"/>
    <property type="match status" value="1"/>
</dbReference>
<dbReference type="InterPro" id="IPR013210">
    <property type="entry name" value="LRR_N_plant-typ"/>
</dbReference>
<evidence type="ECO:0000256" key="15">
    <source>
        <dbReference type="ARBA" id="ARBA00022989"/>
    </source>
</evidence>
<keyword evidence="11" id="KW-0677">Repeat</keyword>
<sequence>MSPVTTFHPKLIKNKGSELRGVSIGGGVMGSHHWHFVLFLAFFPLYNALNDDGKTLMALSKSLILPSSVNTTWNSSDPNPCKWVGIRCDRSGFVVSVELPESGISGSLGKEIGLLSRLRKLDLGINNLSGIIPSELGNCSLLEHLDLAVNLLSDEIPETLQNLNKLSYLSVFENFLSGNIPNQLFWGLNLQTIFLNDNNLTGPIPSTGRNMSRIKSLWLSKNHLSGPLPDSVGNFSKLEELYLFENQLSGPLPRTLSGIRGLRYVDVNINNFVGRIPFEFSGLFELQLGGNKLGGGIPSSLGSLQILEKALNLSDNGLTGQIPGELGNLKMLHSLDISLNNLTGSLMPLSDLRSLTYVNVSYNNLTGPVPNNWLKLLELSPSSFMGNPELCISCQAADSTCTNVTSILRPCAASNNSKGLGKIAIVIIVLGSSLVCALVILLLGFILLKCTRRLEDEGPSVHEGSSFLLNQVIEATENLDKRHEIGRGAHGIVYKAVLNTGKLYAIKKLVFAGQKASNTSMVREIQTIGKIRHRNLVKLEKFWLKKDYGLILYEYMENGSLHDVLHELNPAPVLEWKVRYKIALGIAQGLVYLHDDCSPAIIHRDIKPKNILLDSDMEPHISDFGIAKLLDENSSSSQSTAIMGTVGYISPETAYTTRKSKESDVYSYGVVLLELLTRKKALDPSFPENKDIVNWVTSTLDGNGEIGPVVDQDLMNQVMGTWELEEVHKVLFLAMRCTAKEASRRPSMQNVVRELIDIKSKLVGSKNLKISRHFAS</sequence>
<dbReference type="GO" id="GO:0006950">
    <property type="term" value="P:response to stress"/>
    <property type="evidence" value="ECO:0007669"/>
    <property type="project" value="UniProtKB-ARBA"/>
</dbReference>
<feature type="transmembrane region" description="Helical" evidence="22">
    <location>
        <begin position="423"/>
        <end position="448"/>
    </location>
</feature>
<keyword evidence="5" id="KW-1003">Cell membrane</keyword>
<dbReference type="Pfam" id="PF00069">
    <property type="entry name" value="Pkinase"/>
    <property type="match status" value="1"/>
</dbReference>
<evidence type="ECO:0000256" key="19">
    <source>
        <dbReference type="ARBA" id="ARBA00047899"/>
    </source>
</evidence>
<keyword evidence="17" id="KW-0675">Receptor</keyword>
<evidence type="ECO:0000256" key="1">
    <source>
        <dbReference type="ARBA" id="ARBA00004251"/>
    </source>
</evidence>
<dbReference type="InterPro" id="IPR008271">
    <property type="entry name" value="Ser/Thr_kinase_AS"/>
</dbReference>
<comment type="catalytic activity">
    <reaction evidence="19">
        <text>L-threonyl-[protein] + ATP = O-phospho-L-threonyl-[protein] + ADP + H(+)</text>
        <dbReference type="Rhea" id="RHEA:46608"/>
        <dbReference type="Rhea" id="RHEA-COMP:11060"/>
        <dbReference type="Rhea" id="RHEA-COMP:11605"/>
        <dbReference type="ChEBI" id="CHEBI:15378"/>
        <dbReference type="ChEBI" id="CHEBI:30013"/>
        <dbReference type="ChEBI" id="CHEBI:30616"/>
        <dbReference type="ChEBI" id="CHEBI:61977"/>
        <dbReference type="ChEBI" id="CHEBI:456216"/>
        <dbReference type="EC" id="2.7.11.1"/>
    </reaction>
</comment>
<keyword evidence="9 22" id="KW-0812">Transmembrane</keyword>
<dbReference type="InterPro" id="IPR000719">
    <property type="entry name" value="Prot_kinase_dom"/>
</dbReference>
<evidence type="ECO:0000256" key="18">
    <source>
        <dbReference type="ARBA" id="ARBA00023180"/>
    </source>
</evidence>
<dbReference type="FunFam" id="3.80.10.10:FF:000095">
    <property type="entry name" value="LRR receptor-like serine/threonine-protein kinase GSO1"/>
    <property type="match status" value="1"/>
</dbReference>
<dbReference type="Gene3D" id="1.10.510.10">
    <property type="entry name" value="Transferase(Phosphotransferase) domain 1"/>
    <property type="match status" value="1"/>
</dbReference>
<evidence type="ECO:0000256" key="12">
    <source>
        <dbReference type="ARBA" id="ARBA00022741"/>
    </source>
</evidence>
<keyword evidence="6" id="KW-0723">Serine/threonine-protein kinase</keyword>
<dbReference type="Pfam" id="PF00560">
    <property type="entry name" value="LRR_1"/>
    <property type="match status" value="8"/>
</dbReference>
<keyword evidence="16 22" id="KW-0472">Membrane</keyword>
<evidence type="ECO:0000259" key="23">
    <source>
        <dbReference type="PROSITE" id="PS50011"/>
    </source>
</evidence>
<comment type="caution">
    <text evidence="24">The sequence shown here is derived from an EMBL/GenBank/DDBJ whole genome shotgun (WGS) entry which is preliminary data.</text>
</comment>
<dbReference type="InterPro" id="IPR032675">
    <property type="entry name" value="LRR_dom_sf"/>
</dbReference>
<evidence type="ECO:0000256" key="11">
    <source>
        <dbReference type="ARBA" id="ARBA00022737"/>
    </source>
</evidence>
<evidence type="ECO:0000256" key="17">
    <source>
        <dbReference type="ARBA" id="ARBA00023170"/>
    </source>
</evidence>
<keyword evidence="8" id="KW-0808">Transferase</keyword>
<dbReference type="SMART" id="SM00220">
    <property type="entry name" value="S_TKc"/>
    <property type="match status" value="1"/>
</dbReference>
<dbReference type="Gene3D" id="3.80.10.10">
    <property type="entry name" value="Ribonuclease Inhibitor"/>
    <property type="match status" value="3"/>
</dbReference>
<keyword evidence="14 21" id="KW-0067">ATP-binding</keyword>
<evidence type="ECO:0000256" key="20">
    <source>
        <dbReference type="ARBA" id="ARBA00048679"/>
    </source>
</evidence>
<comment type="catalytic activity">
    <reaction evidence="20">
        <text>L-seryl-[protein] + ATP = O-phospho-L-seryl-[protein] + ADP + H(+)</text>
        <dbReference type="Rhea" id="RHEA:17989"/>
        <dbReference type="Rhea" id="RHEA-COMP:9863"/>
        <dbReference type="Rhea" id="RHEA-COMP:11604"/>
        <dbReference type="ChEBI" id="CHEBI:15378"/>
        <dbReference type="ChEBI" id="CHEBI:29999"/>
        <dbReference type="ChEBI" id="CHEBI:30616"/>
        <dbReference type="ChEBI" id="CHEBI:83421"/>
        <dbReference type="ChEBI" id="CHEBI:456216"/>
        <dbReference type="EC" id="2.7.11.1"/>
    </reaction>
</comment>
<dbReference type="PROSITE" id="PS50011">
    <property type="entry name" value="PROTEIN_KINASE_DOM"/>
    <property type="match status" value="1"/>
</dbReference>
<keyword evidence="25" id="KW-1185">Reference proteome</keyword>
<evidence type="ECO:0000256" key="13">
    <source>
        <dbReference type="ARBA" id="ARBA00022777"/>
    </source>
</evidence>
<evidence type="ECO:0000256" key="9">
    <source>
        <dbReference type="ARBA" id="ARBA00022692"/>
    </source>
</evidence>
<evidence type="ECO:0000256" key="4">
    <source>
        <dbReference type="ARBA" id="ARBA00012513"/>
    </source>
</evidence>
<evidence type="ECO:0000256" key="2">
    <source>
        <dbReference type="ARBA" id="ARBA00008684"/>
    </source>
</evidence>
<evidence type="ECO:0000256" key="5">
    <source>
        <dbReference type="ARBA" id="ARBA00022475"/>
    </source>
</evidence>